<comment type="caution">
    <text evidence="1">The sequence shown here is derived from an EMBL/GenBank/DDBJ whole genome shotgun (WGS) entry which is preliminary data.</text>
</comment>
<name>A0A9P4PSA3_9PLEO</name>
<dbReference type="Proteomes" id="UP000799764">
    <property type="component" value="Unassembled WGS sequence"/>
</dbReference>
<keyword evidence="2" id="KW-1185">Reference proteome</keyword>
<dbReference type="AlphaFoldDB" id="A0A9P4PSA3"/>
<protein>
    <submittedName>
        <fullName evidence="1">Uncharacterized protein</fullName>
    </submittedName>
</protein>
<reference evidence="1" key="1">
    <citation type="journal article" date="2020" name="Stud. Mycol.">
        <title>101 Dothideomycetes genomes: a test case for predicting lifestyles and emergence of pathogens.</title>
        <authorList>
            <person name="Haridas S."/>
            <person name="Albert R."/>
            <person name="Binder M."/>
            <person name="Bloem J."/>
            <person name="Labutti K."/>
            <person name="Salamov A."/>
            <person name="Andreopoulos B."/>
            <person name="Baker S."/>
            <person name="Barry K."/>
            <person name="Bills G."/>
            <person name="Bluhm B."/>
            <person name="Cannon C."/>
            <person name="Castanera R."/>
            <person name="Culley D."/>
            <person name="Daum C."/>
            <person name="Ezra D."/>
            <person name="Gonzalez J."/>
            <person name="Henrissat B."/>
            <person name="Kuo A."/>
            <person name="Liang C."/>
            <person name="Lipzen A."/>
            <person name="Lutzoni F."/>
            <person name="Magnuson J."/>
            <person name="Mondo S."/>
            <person name="Nolan M."/>
            <person name="Ohm R."/>
            <person name="Pangilinan J."/>
            <person name="Park H.-J."/>
            <person name="Ramirez L."/>
            <person name="Alfaro M."/>
            <person name="Sun H."/>
            <person name="Tritt A."/>
            <person name="Yoshinaga Y."/>
            <person name="Zwiers L.-H."/>
            <person name="Turgeon B."/>
            <person name="Goodwin S."/>
            <person name="Spatafora J."/>
            <person name="Crous P."/>
            <person name="Grigoriev I."/>
        </authorList>
    </citation>
    <scope>NUCLEOTIDE SEQUENCE</scope>
    <source>
        <strain evidence="1">CBS 690.94</strain>
    </source>
</reference>
<gene>
    <name evidence="1" type="ORF">P171DRAFT_189214</name>
</gene>
<evidence type="ECO:0000313" key="1">
    <source>
        <dbReference type="EMBL" id="KAF2449282.1"/>
    </source>
</evidence>
<proteinExistence type="predicted"/>
<evidence type="ECO:0000313" key="2">
    <source>
        <dbReference type="Proteomes" id="UP000799764"/>
    </source>
</evidence>
<dbReference type="EMBL" id="MU001494">
    <property type="protein sequence ID" value="KAF2449282.1"/>
    <property type="molecule type" value="Genomic_DNA"/>
</dbReference>
<sequence length="62" mass="6809">MSRIEVLAALGTVQPACQPSAPSLVHVSYLVKLGHIFLTQLTQAIRTLGHSLSTWRCMHHCV</sequence>
<organism evidence="1 2">
    <name type="scientific">Karstenula rhodostoma CBS 690.94</name>
    <dbReference type="NCBI Taxonomy" id="1392251"/>
    <lineage>
        <taxon>Eukaryota</taxon>
        <taxon>Fungi</taxon>
        <taxon>Dikarya</taxon>
        <taxon>Ascomycota</taxon>
        <taxon>Pezizomycotina</taxon>
        <taxon>Dothideomycetes</taxon>
        <taxon>Pleosporomycetidae</taxon>
        <taxon>Pleosporales</taxon>
        <taxon>Massarineae</taxon>
        <taxon>Didymosphaeriaceae</taxon>
        <taxon>Karstenula</taxon>
    </lineage>
</organism>
<accession>A0A9P4PSA3</accession>